<keyword evidence="3" id="KW-1185">Reference proteome</keyword>
<dbReference type="Proteomes" id="UP000015106">
    <property type="component" value="Chromosome 7"/>
</dbReference>
<evidence type="ECO:0000313" key="2">
    <source>
        <dbReference type="EnsemblPlants" id="TuG1812G0700001719.01.T01"/>
    </source>
</evidence>
<name>A0A8R7R0Z8_TRIUA</name>
<feature type="region of interest" description="Disordered" evidence="1">
    <location>
        <begin position="1"/>
        <end position="20"/>
    </location>
</feature>
<organism evidence="2 3">
    <name type="scientific">Triticum urartu</name>
    <name type="common">Red wild einkorn</name>
    <name type="synonym">Crithodium urartu</name>
    <dbReference type="NCBI Taxonomy" id="4572"/>
    <lineage>
        <taxon>Eukaryota</taxon>
        <taxon>Viridiplantae</taxon>
        <taxon>Streptophyta</taxon>
        <taxon>Embryophyta</taxon>
        <taxon>Tracheophyta</taxon>
        <taxon>Spermatophyta</taxon>
        <taxon>Magnoliopsida</taxon>
        <taxon>Liliopsida</taxon>
        <taxon>Poales</taxon>
        <taxon>Poaceae</taxon>
        <taxon>BOP clade</taxon>
        <taxon>Pooideae</taxon>
        <taxon>Triticodae</taxon>
        <taxon>Triticeae</taxon>
        <taxon>Triticinae</taxon>
        <taxon>Triticum</taxon>
    </lineage>
</organism>
<protein>
    <submittedName>
        <fullName evidence="2">Uncharacterized protein</fullName>
    </submittedName>
</protein>
<sequence length="63" mass="6864">MTACRSSPSTSSRAASASPREVVTISIRNLLFGGTLWSSLKFFGAQAYRSYDGNWAIFLTNGR</sequence>
<reference evidence="2" key="3">
    <citation type="submission" date="2022-06" db="UniProtKB">
        <authorList>
            <consortium name="EnsemblPlants"/>
        </authorList>
    </citation>
    <scope>IDENTIFICATION</scope>
</reference>
<reference evidence="3" key="1">
    <citation type="journal article" date="2013" name="Nature">
        <title>Draft genome of the wheat A-genome progenitor Triticum urartu.</title>
        <authorList>
            <person name="Ling H.Q."/>
            <person name="Zhao S."/>
            <person name="Liu D."/>
            <person name="Wang J."/>
            <person name="Sun H."/>
            <person name="Zhang C."/>
            <person name="Fan H."/>
            <person name="Li D."/>
            <person name="Dong L."/>
            <person name="Tao Y."/>
            <person name="Gao C."/>
            <person name="Wu H."/>
            <person name="Li Y."/>
            <person name="Cui Y."/>
            <person name="Guo X."/>
            <person name="Zheng S."/>
            <person name="Wang B."/>
            <person name="Yu K."/>
            <person name="Liang Q."/>
            <person name="Yang W."/>
            <person name="Lou X."/>
            <person name="Chen J."/>
            <person name="Feng M."/>
            <person name="Jian J."/>
            <person name="Zhang X."/>
            <person name="Luo G."/>
            <person name="Jiang Y."/>
            <person name="Liu J."/>
            <person name="Wang Z."/>
            <person name="Sha Y."/>
            <person name="Zhang B."/>
            <person name="Wu H."/>
            <person name="Tang D."/>
            <person name="Shen Q."/>
            <person name="Xue P."/>
            <person name="Zou S."/>
            <person name="Wang X."/>
            <person name="Liu X."/>
            <person name="Wang F."/>
            <person name="Yang Y."/>
            <person name="An X."/>
            <person name="Dong Z."/>
            <person name="Zhang K."/>
            <person name="Zhang X."/>
            <person name="Luo M.C."/>
            <person name="Dvorak J."/>
            <person name="Tong Y."/>
            <person name="Wang J."/>
            <person name="Yang H."/>
            <person name="Li Z."/>
            <person name="Wang D."/>
            <person name="Zhang A."/>
            <person name="Wang J."/>
        </authorList>
    </citation>
    <scope>NUCLEOTIDE SEQUENCE</scope>
    <source>
        <strain evidence="3">cv. G1812</strain>
    </source>
</reference>
<evidence type="ECO:0000256" key="1">
    <source>
        <dbReference type="SAM" id="MobiDB-lite"/>
    </source>
</evidence>
<evidence type="ECO:0000313" key="3">
    <source>
        <dbReference type="Proteomes" id="UP000015106"/>
    </source>
</evidence>
<dbReference type="EnsemblPlants" id="TuG1812G0700001719.01.T01">
    <property type="protein sequence ID" value="TuG1812G0700001719.01.T01"/>
    <property type="gene ID" value="TuG1812G0700001719.01"/>
</dbReference>
<dbReference type="Gramene" id="TuG1812G0700001719.01.T01">
    <property type="protein sequence ID" value="TuG1812G0700001719.01.T01"/>
    <property type="gene ID" value="TuG1812G0700001719.01"/>
</dbReference>
<dbReference type="AlphaFoldDB" id="A0A8R7R0Z8"/>
<proteinExistence type="predicted"/>
<reference evidence="2" key="2">
    <citation type="submission" date="2018-03" db="EMBL/GenBank/DDBJ databases">
        <title>The Triticum urartu genome reveals the dynamic nature of wheat genome evolution.</title>
        <authorList>
            <person name="Ling H."/>
            <person name="Ma B."/>
            <person name="Shi X."/>
            <person name="Liu H."/>
            <person name="Dong L."/>
            <person name="Sun H."/>
            <person name="Cao Y."/>
            <person name="Gao Q."/>
            <person name="Zheng S."/>
            <person name="Li Y."/>
            <person name="Yu Y."/>
            <person name="Du H."/>
            <person name="Qi M."/>
            <person name="Li Y."/>
            <person name="Yu H."/>
            <person name="Cui Y."/>
            <person name="Wang N."/>
            <person name="Chen C."/>
            <person name="Wu H."/>
            <person name="Zhao Y."/>
            <person name="Zhang J."/>
            <person name="Li Y."/>
            <person name="Zhou W."/>
            <person name="Zhang B."/>
            <person name="Hu W."/>
            <person name="Eijk M."/>
            <person name="Tang J."/>
            <person name="Witsenboer H."/>
            <person name="Zhao S."/>
            <person name="Li Z."/>
            <person name="Zhang A."/>
            <person name="Wang D."/>
            <person name="Liang C."/>
        </authorList>
    </citation>
    <scope>NUCLEOTIDE SEQUENCE [LARGE SCALE GENOMIC DNA]</scope>
    <source>
        <strain evidence="2">cv. G1812</strain>
    </source>
</reference>
<accession>A0A8R7R0Z8</accession>